<dbReference type="EMBL" id="JARKIB010000227">
    <property type="protein sequence ID" value="KAJ7721704.1"/>
    <property type="molecule type" value="Genomic_DNA"/>
</dbReference>
<gene>
    <name evidence="2" type="ORF">B0H16DRAFT_1335162</name>
</gene>
<accession>A0AAD7HIT1</accession>
<evidence type="ECO:0000256" key="1">
    <source>
        <dbReference type="SAM" id="MobiDB-lite"/>
    </source>
</evidence>
<evidence type="ECO:0000313" key="3">
    <source>
        <dbReference type="Proteomes" id="UP001215598"/>
    </source>
</evidence>
<dbReference type="AlphaFoldDB" id="A0AAD7HIT1"/>
<feature type="compositionally biased region" description="Basic residues" evidence="1">
    <location>
        <begin position="110"/>
        <end position="121"/>
    </location>
</feature>
<feature type="region of interest" description="Disordered" evidence="1">
    <location>
        <begin position="88"/>
        <end position="121"/>
    </location>
</feature>
<evidence type="ECO:0000313" key="2">
    <source>
        <dbReference type="EMBL" id="KAJ7721704.1"/>
    </source>
</evidence>
<sequence>FSDWWDHKAMSAWILPCLIKSQSPMSAEDWDNTPATTNTGEAQHHWTNLQIGVKQSLVEAMENARKLDERVAREIAISLQSGILVNSQNDSLHRRSRNTTRQSTTARKSHESHRRASGCGT</sequence>
<keyword evidence="3" id="KW-1185">Reference proteome</keyword>
<comment type="caution">
    <text evidence="2">The sequence shown here is derived from an EMBL/GenBank/DDBJ whole genome shotgun (WGS) entry which is preliminary data.</text>
</comment>
<feature type="non-terminal residue" evidence="2">
    <location>
        <position position="121"/>
    </location>
</feature>
<name>A0AAD7HIT1_9AGAR</name>
<reference evidence="2" key="1">
    <citation type="submission" date="2023-03" db="EMBL/GenBank/DDBJ databases">
        <title>Massive genome expansion in bonnet fungi (Mycena s.s.) driven by repeated elements and novel gene families across ecological guilds.</title>
        <authorList>
            <consortium name="Lawrence Berkeley National Laboratory"/>
            <person name="Harder C.B."/>
            <person name="Miyauchi S."/>
            <person name="Viragh M."/>
            <person name="Kuo A."/>
            <person name="Thoen E."/>
            <person name="Andreopoulos B."/>
            <person name="Lu D."/>
            <person name="Skrede I."/>
            <person name="Drula E."/>
            <person name="Henrissat B."/>
            <person name="Morin E."/>
            <person name="Kohler A."/>
            <person name="Barry K."/>
            <person name="LaButti K."/>
            <person name="Morin E."/>
            <person name="Salamov A."/>
            <person name="Lipzen A."/>
            <person name="Mereny Z."/>
            <person name="Hegedus B."/>
            <person name="Baldrian P."/>
            <person name="Stursova M."/>
            <person name="Weitz H."/>
            <person name="Taylor A."/>
            <person name="Grigoriev I.V."/>
            <person name="Nagy L.G."/>
            <person name="Martin F."/>
            <person name="Kauserud H."/>
        </authorList>
    </citation>
    <scope>NUCLEOTIDE SEQUENCE</scope>
    <source>
        <strain evidence="2">CBHHK182m</strain>
    </source>
</reference>
<dbReference type="Proteomes" id="UP001215598">
    <property type="component" value="Unassembled WGS sequence"/>
</dbReference>
<organism evidence="2 3">
    <name type="scientific">Mycena metata</name>
    <dbReference type="NCBI Taxonomy" id="1033252"/>
    <lineage>
        <taxon>Eukaryota</taxon>
        <taxon>Fungi</taxon>
        <taxon>Dikarya</taxon>
        <taxon>Basidiomycota</taxon>
        <taxon>Agaricomycotina</taxon>
        <taxon>Agaricomycetes</taxon>
        <taxon>Agaricomycetidae</taxon>
        <taxon>Agaricales</taxon>
        <taxon>Marasmiineae</taxon>
        <taxon>Mycenaceae</taxon>
        <taxon>Mycena</taxon>
    </lineage>
</organism>
<proteinExistence type="predicted"/>
<protein>
    <submittedName>
        <fullName evidence="2">Uncharacterized protein</fullName>
    </submittedName>
</protein>